<dbReference type="GO" id="GO:0016301">
    <property type="term" value="F:kinase activity"/>
    <property type="evidence" value="ECO:0007669"/>
    <property type="project" value="InterPro"/>
</dbReference>
<dbReference type="AlphaFoldDB" id="A0A2H3P4Q5"/>
<dbReference type="NCBIfam" id="TIGR01550">
    <property type="entry name" value="DOC_P1"/>
    <property type="match status" value="1"/>
</dbReference>
<dbReference type="PIRSF" id="PIRSF018297">
    <property type="entry name" value="Doc"/>
    <property type="match status" value="1"/>
</dbReference>
<dbReference type="PROSITE" id="PS51459">
    <property type="entry name" value="FIDO"/>
    <property type="match status" value="1"/>
</dbReference>
<dbReference type="InterPro" id="IPR003812">
    <property type="entry name" value="Fido"/>
</dbReference>
<organism evidence="2 3">
    <name type="scientific">Longimonas halophila</name>
    <dbReference type="NCBI Taxonomy" id="1469170"/>
    <lineage>
        <taxon>Bacteria</taxon>
        <taxon>Pseudomonadati</taxon>
        <taxon>Rhodothermota</taxon>
        <taxon>Rhodothermia</taxon>
        <taxon>Rhodothermales</taxon>
        <taxon>Salisaetaceae</taxon>
        <taxon>Longimonas</taxon>
    </lineage>
</organism>
<evidence type="ECO:0000313" key="3">
    <source>
        <dbReference type="Proteomes" id="UP000221024"/>
    </source>
</evidence>
<dbReference type="Gene3D" id="1.20.120.1870">
    <property type="entry name" value="Fic/DOC protein, Fido domain"/>
    <property type="match status" value="1"/>
</dbReference>
<evidence type="ECO:0000259" key="1">
    <source>
        <dbReference type="PROSITE" id="PS51459"/>
    </source>
</evidence>
<dbReference type="PANTHER" id="PTHR39426:SF1">
    <property type="entry name" value="HOMOLOGY TO DEATH-ON-CURING PROTEIN OF PHAGE P1"/>
    <property type="match status" value="1"/>
</dbReference>
<dbReference type="PANTHER" id="PTHR39426">
    <property type="entry name" value="HOMOLOGY TO DEATH-ON-CURING PROTEIN OF PHAGE P1"/>
    <property type="match status" value="1"/>
</dbReference>
<proteinExistence type="predicted"/>
<comment type="caution">
    <text evidence="2">The sequence shown here is derived from an EMBL/GenBank/DDBJ whole genome shotgun (WGS) entry which is preliminary data.</text>
</comment>
<dbReference type="Proteomes" id="UP000221024">
    <property type="component" value="Unassembled WGS sequence"/>
</dbReference>
<protein>
    <submittedName>
        <fullName evidence="2">Type II toxin-antitoxin system death-on-curing family toxin</fullName>
    </submittedName>
</protein>
<feature type="domain" description="Fido" evidence="1">
    <location>
        <begin position="12"/>
        <end position="130"/>
    </location>
</feature>
<keyword evidence="3" id="KW-1185">Reference proteome</keyword>
<sequence>MPDSSPDEPRWLSRTIVDAIHDDQINSHGGLPGINNDGLIESALARPRNRWAYGGPETDLATLAAAYGFGIAKNHGYRDANKRTAFMSMYVFLGLNGRRIVAEQKEVVSLMEDIAADRCAEEELASWLRSHTEPR</sequence>
<evidence type="ECO:0000313" key="2">
    <source>
        <dbReference type="EMBL" id="PEN05524.1"/>
    </source>
</evidence>
<accession>A0A2H3P4Q5</accession>
<gene>
    <name evidence="2" type="ORF">CRI93_12560</name>
</gene>
<reference evidence="2 3" key="1">
    <citation type="submission" date="2017-10" db="EMBL/GenBank/DDBJ databases">
        <title>Draft genome of Longimonas halophila.</title>
        <authorList>
            <person name="Goh K.M."/>
            <person name="Shamsir M.S."/>
            <person name="Lim S.W."/>
        </authorList>
    </citation>
    <scope>NUCLEOTIDE SEQUENCE [LARGE SCALE GENOMIC DNA]</scope>
    <source>
        <strain evidence="2 3">KCTC 42399</strain>
    </source>
</reference>
<dbReference type="EMBL" id="PDEP01000013">
    <property type="protein sequence ID" value="PEN05524.1"/>
    <property type="molecule type" value="Genomic_DNA"/>
</dbReference>
<dbReference type="OrthoDB" id="9802752at2"/>
<dbReference type="InterPro" id="IPR053737">
    <property type="entry name" value="Type_II_TA_Toxin"/>
</dbReference>
<dbReference type="InterPro" id="IPR006440">
    <property type="entry name" value="Doc"/>
</dbReference>
<dbReference type="RefSeq" id="WP_098062986.1">
    <property type="nucleotide sequence ID" value="NZ_PDEP01000013.1"/>
</dbReference>
<name>A0A2H3P4Q5_9BACT</name>
<dbReference type="Pfam" id="PF02661">
    <property type="entry name" value="Fic"/>
    <property type="match status" value="1"/>
</dbReference>